<evidence type="ECO:0000256" key="1">
    <source>
        <dbReference type="SAM" id="Phobius"/>
    </source>
</evidence>
<geneLocation type="plasmid" evidence="2 3">
    <name>pACP4.2</name>
</geneLocation>
<protein>
    <submittedName>
        <fullName evidence="2">Uncharacterized protein</fullName>
    </submittedName>
</protein>
<keyword evidence="1" id="KW-0472">Membrane</keyword>
<sequence length="71" mass="7659">MSVRVQVPGFVALVRMMGARLFRCACWWSAFVAVALGIQITWNVALVRMMGAGFLGGLIGHDLLLGLKGQP</sequence>
<dbReference type="KEGG" id="acis:CBP35_20225"/>
<evidence type="ECO:0000313" key="2">
    <source>
        <dbReference type="EMBL" id="ART61408.1"/>
    </source>
</evidence>
<gene>
    <name evidence="2" type="ORF">CBP36_20845</name>
</gene>
<keyword evidence="3" id="KW-1185">Reference proteome</keyword>
<accession>A0A240UIV9</accession>
<keyword evidence="2" id="KW-0614">Plasmid</keyword>
<feature type="transmembrane region" description="Helical" evidence="1">
    <location>
        <begin position="21"/>
        <end position="40"/>
    </location>
</feature>
<proteinExistence type="predicted"/>
<dbReference type="Proteomes" id="UP000194440">
    <property type="component" value="Plasmid pACP4.2"/>
</dbReference>
<organism evidence="2 3">
    <name type="scientific">Acidovorax carolinensis</name>
    <dbReference type="NCBI Taxonomy" id="553814"/>
    <lineage>
        <taxon>Bacteria</taxon>
        <taxon>Pseudomonadati</taxon>
        <taxon>Pseudomonadota</taxon>
        <taxon>Betaproteobacteria</taxon>
        <taxon>Burkholderiales</taxon>
        <taxon>Comamonadaceae</taxon>
        <taxon>Acidovorax</taxon>
    </lineage>
</organism>
<dbReference type="AlphaFoldDB" id="A0A240UIV9"/>
<dbReference type="KEGG" id="acip:CBP36_20845"/>
<evidence type="ECO:0000313" key="3">
    <source>
        <dbReference type="Proteomes" id="UP000194440"/>
    </source>
</evidence>
<keyword evidence="1" id="KW-1133">Transmembrane helix</keyword>
<name>A0A240UIV9_9BURK</name>
<reference evidence="2" key="1">
    <citation type="submission" date="2017-05" db="EMBL/GenBank/DDBJ databases">
        <title>Polyphasic characterization of four soil-derived phenanthrene-degrading Acidovorax strains and proposal of Acidovorax phenanthrenivorans sp. nov.</title>
        <authorList>
            <person name="Singleton D."/>
            <person name="Lee J."/>
            <person name="Dickey A.N."/>
            <person name="Stroud A."/>
            <person name="Scholl E.H."/>
            <person name="Wright F.A."/>
            <person name="Aitken M.D."/>
        </authorList>
    </citation>
    <scope>NUCLEOTIDE SEQUENCE</scope>
    <source>
        <strain evidence="2">P4</strain>
        <plasmid evidence="2">pACP4.2</plasmid>
    </source>
</reference>
<dbReference type="EMBL" id="CP021368">
    <property type="protein sequence ID" value="ART61408.1"/>
    <property type="molecule type" value="Genomic_DNA"/>
</dbReference>
<keyword evidence="1" id="KW-0812">Transmembrane</keyword>